<dbReference type="SUPFAM" id="SSF48208">
    <property type="entry name" value="Six-hairpin glycosidases"/>
    <property type="match status" value="1"/>
</dbReference>
<organism evidence="2 3">
    <name type="scientific">Agaribacillus aureus</name>
    <dbReference type="NCBI Taxonomy" id="3051825"/>
    <lineage>
        <taxon>Bacteria</taxon>
        <taxon>Pseudomonadati</taxon>
        <taxon>Bacteroidota</taxon>
        <taxon>Cytophagia</taxon>
        <taxon>Cytophagales</taxon>
        <taxon>Splendidivirgaceae</taxon>
        <taxon>Agaribacillus</taxon>
    </lineage>
</organism>
<comment type="caution">
    <text evidence="2">The sequence shown here is derived from an EMBL/GenBank/DDBJ whole genome shotgun (WGS) entry which is preliminary data.</text>
</comment>
<dbReference type="PANTHER" id="PTHR42899:SF1">
    <property type="entry name" value="SPERMATOGENESIS-ASSOCIATED PROTEIN 20"/>
    <property type="match status" value="1"/>
</dbReference>
<accession>A0ABT8L3C0</accession>
<keyword evidence="3" id="KW-1185">Reference proteome</keyword>
<sequence length="677" mass="77585">MKQTDGHTYTNRLVNQSSPYLLQHAHNPVDWYPWGEEALEKAKDENKLMIISIGYAACHWCHVMEHESFEDSTVAEIMNKNFISIKVDREERPDVDQIYQGAAELLTGRGGWPLNAIALPDGRPIFAGTYFPKENWLNLLHKIQDVYIKSPDKVNEQAEKITEGINTIGLVPMIKEEQTYSLDDLKAVFSNWEPIIDYELGGQKRAPKFPMPVGQEFLLKYAFLTGDESAKKAVLLTLDKIASGGIYDQIGGGFARYSTDIYWKVPHFEKMLYDNAQLVTLYSHAFQMTKKPLYKQVVYETLGFVERELTASSGAFYTSLDADSEGEEGKFYIWQKSEIDAVLGDNAEVFNAYYSVEEEGNWEEGKNILLKTKTDSEIAEKFGITIEELHKQLTVSRKKLFEVRDKREKPPLDDKSLTSLNALMLKGYVDAYRAFNEKEFLDKAKSNAALILNHVLQDDYRLMRNFKDGKVSINGFLEDYAFTIDAFISLYQATFDEEWLFKAEKLLDYTLVHFYNPENGMFYYTSDLDPALVARKTEVPDNVIPSSNSVMAKNLYILGQYLYKPEWVEKAEQMLNNVKESLVEGGPYYANWSVLMSWMITQPYEVAIVGNNFENIRKEFDQSYLPNVFFMGGKDEGKLPLLENKLVDGKTTIYVCQDKSCRLPVTETALAIKQLMP</sequence>
<evidence type="ECO:0000259" key="1">
    <source>
        <dbReference type="Pfam" id="PF03190"/>
    </source>
</evidence>
<dbReference type="SUPFAM" id="SSF52833">
    <property type="entry name" value="Thioredoxin-like"/>
    <property type="match status" value="1"/>
</dbReference>
<dbReference type="CDD" id="cd02955">
    <property type="entry name" value="SSP411"/>
    <property type="match status" value="1"/>
</dbReference>
<dbReference type="RefSeq" id="WP_346756645.1">
    <property type="nucleotide sequence ID" value="NZ_JAUJEB010000001.1"/>
</dbReference>
<proteinExistence type="predicted"/>
<name>A0ABT8L3C0_9BACT</name>
<dbReference type="Gene3D" id="3.40.30.10">
    <property type="entry name" value="Glutaredoxin"/>
    <property type="match status" value="1"/>
</dbReference>
<evidence type="ECO:0000313" key="3">
    <source>
        <dbReference type="Proteomes" id="UP001172083"/>
    </source>
</evidence>
<dbReference type="InterPro" id="IPR036249">
    <property type="entry name" value="Thioredoxin-like_sf"/>
</dbReference>
<feature type="domain" description="Spermatogenesis-associated protein 20-like TRX" evidence="1">
    <location>
        <begin position="10"/>
        <end position="165"/>
    </location>
</feature>
<dbReference type="Proteomes" id="UP001172083">
    <property type="component" value="Unassembled WGS sequence"/>
</dbReference>
<evidence type="ECO:0000313" key="2">
    <source>
        <dbReference type="EMBL" id="MDN5211310.1"/>
    </source>
</evidence>
<reference evidence="2" key="1">
    <citation type="submission" date="2023-06" db="EMBL/GenBank/DDBJ databases">
        <title>Genomic of Agaribacillus aureum.</title>
        <authorList>
            <person name="Wang G."/>
        </authorList>
    </citation>
    <scope>NUCLEOTIDE SEQUENCE</scope>
    <source>
        <strain evidence="2">BMA12</strain>
    </source>
</reference>
<dbReference type="EMBL" id="JAUJEB010000001">
    <property type="protein sequence ID" value="MDN5211310.1"/>
    <property type="molecule type" value="Genomic_DNA"/>
</dbReference>
<gene>
    <name evidence="2" type="ORF">QQ020_04585</name>
</gene>
<dbReference type="InterPro" id="IPR004879">
    <property type="entry name" value="Ssp411-like_TRX"/>
</dbReference>
<dbReference type="InterPro" id="IPR008928">
    <property type="entry name" value="6-hairpin_glycosidase_sf"/>
</dbReference>
<dbReference type="PIRSF" id="PIRSF006402">
    <property type="entry name" value="UCP006402_thioredoxin"/>
    <property type="match status" value="1"/>
</dbReference>
<dbReference type="InterPro" id="IPR024705">
    <property type="entry name" value="Ssp411"/>
</dbReference>
<dbReference type="PANTHER" id="PTHR42899">
    <property type="entry name" value="SPERMATOGENESIS-ASSOCIATED PROTEIN 20"/>
    <property type="match status" value="1"/>
</dbReference>
<dbReference type="Gene3D" id="1.50.10.20">
    <property type="match status" value="1"/>
</dbReference>
<dbReference type="Pfam" id="PF03190">
    <property type="entry name" value="Thioredox_DsbH"/>
    <property type="match status" value="1"/>
</dbReference>
<protein>
    <submittedName>
        <fullName evidence="2">Thioredoxin domain-containing protein</fullName>
    </submittedName>
</protein>